<sequence length="339" mass="36814">MQKSRKMLLLGCLLVLFSFVVAGAGYGQTSLNMGSTSSSSGVYAWCVAAANVVNKANVGLNVTVVESGAGIDNLKKVRDGVFDFAMCIDLPSTLQLYEGTGAFEGEKPYQDVRWLFLRNVFADRLYVREDAKVTTFKDLAGKRFCPGIPGSASASYVMEYNDITGANINLMPMAYGDAVNALKEGRIVGLQKSSGLTSMDASLIEVNITTPLTVIGYSKDDIEKIREKIPSMSFLETQKGSISQLPDVGPIWEECPIAGAVASTRMSEEVAYNIVKAYVEGFEEVAAAYGAVKGWDPVADYFKFATEDAFVPAHPGLIRYAKEKGIEVPEFFLPPEYKK</sequence>
<keyword evidence="1" id="KW-0732">Signal</keyword>
<dbReference type="Proteomes" id="UP000002366">
    <property type="component" value="Chromosome"/>
</dbReference>
<dbReference type="STRING" id="572547.Amico_1702"/>
<dbReference type="Gene3D" id="3.40.190.10">
    <property type="entry name" value="Periplasmic binding protein-like II"/>
    <property type="match status" value="2"/>
</dbReference>
<organism evidence="2 3">
    <name type="scientific">Aminobacterium colombiense (strain DSM 12261 / ALA-1)</name>
    <dbReference type="NCBI Taxonomy" id="572547"/>
    <lineage>
        <taxon>Bacteria</taxon>
        <taxon>Thermotogati</taxon>
        <taxon>Synergistota</taxon>
        <taxon>Synergistia</taxon>
        <taxon>Synergistales</taxon>
        <taxon>Aminobacteriaceae</taxon>
        <taxon>Aminobacterium</taxon>
    </lineage>
</organism>
<gene>
    <name evidence="2" type="ordered locus">Amico_1702</name>
</gene>
<dbReference type="Pfam" id="PF16868">
    <property type="entry name" value="NMT1_3"/>
    <property type="match status" value="1"/>
</dbReference>
<evidence type="ECO:0000256" key="1">
    <source>
        <dbReference type="SAM" id="SignalP"/>
    </source>
</evidence>
<evidence type="ECO:0000313" key="2">
    <source>
        <dbReference type="EMBL" id="ADE57818.1"/>
    </source>
</evidence>
<dbReference type="EMBL" id="CP001997">
    <property type="protein sequence ID" value="ADE57818.1"/>
    <property type="molecule type" value="Genomic_DNA"/>
</dbReference>
<dbReference type="KEGG" id="aco:Amico_1702"/>
<dbReference type="InterPro" id="IPR011852">
    <property type="entry name" value="TRAP_TAXI"/>
</dbReference>
<dbReference type="AlphaFoldDB" id="D5EGY6"/>
<proteinExistence type="predicted"/>
<dbReference type="HOGENOM" id="CLU_033215_0_2_0"/>
<accession>D5EGY6</accession>
<evidence type="ECO:0000313" key="3">
    <source>
        <dbReference type="Proteomes" id="UP000002366"/>
    </source>
</evidence>
<feature type="signal peptide" evidence="1">
    <location>
        <begin position="1"/>
        <end position="22"/>
    </location>
</feature>
<dbReference type="PANTHER" id="PTHR42941:SF1">
    <property type="entry name" value="SLL1037 PROTEIN"/>
    <property type="match status" value="1"/>
</dbReference>
<dbReference type="SUPFAM" id="SSF53850">
    <property type="entry name" value="Periplasmic binding protein-like II"/>
    <property type="match status" value="1"/>
</dbReference>
<protein>
    <submittedName>
        <fullName evidence="2">TRAP transporter solute receptor, TAXI family</fullName>
    </submittedName>
</protein>
<name>D5EGY6_AMICL</name>
<feature type="chain" id="PRO_5003071482" evidence="1">
    <location>
        <begin position="23"/>
        <end position="339"/>
    </location>
</feature>
<keyword evidence="3" id="KW-1185">Reference proteome</keyword>
<dbReference type="NCBIfam" id="TIGR02122">
    <property type="entry name" value="TRAP_TAXI"/>
    <property type="match status" value="1"/>
</dbReference>
<reference evidence="2 3" key="1">
    <citation type="journal article" date="2010" name="Stand. Genomic Sci.">
        <title>Complete genome sequence of Aminobacterium colombiense type strain (ALA-1).</title>
        <authorList>
            <person name="Chertkov O."/>
            <person name="Sikorski J."/>
            <person name="Brambilla E."/>
            <person name="Lapidus A."/>
            <person name="Copeland A."/>
            <person name="Glavina Del Rio T."/>
            <person name="Nolan M."/>
            <person name="Lucas S."/>
            <person name="Tice H."/>
            <person name="Cheng J.F."/>
            <person name="Han C."/>
            <person name="Detter J.C."/>
            <person name="Bruce D."/>
            <person name="Tapia R."/>
            <person name="Goodwin L."/>
            <person name="Pitluck S."/>
            <person name="Liolios K."/>
            <person name="Ivanova N."/>
            <person name="Mavromatis K."/>
            <person name="Ovchinnikova G."/>
            <person name="Pati A."/>
            <person name="Chen A."/>
            <person name="Palaniappan K."/>
            <person name="Land M."/>
            <person name="Hauser L."/>
            <person name="Chang Y.J."/>
            <person name="Jeffries C.D."/>
            <person name="Spring S."/>
            <person name="Rohde M."/>
            <person name="Goker M."/>
            <person name="Bristow J."/>
            <person name="Eisen J.A."/>
            <person name="Markowitz V."/>
            <person name="Hugenholtz P."/>
            <person name="Kyrpides N.C."/>
            <person name="Klenk H.P."/>
        </authorList>
    </citation>
    <scope>NUCLEOTIDE SEQUENCE [LARGE SCALE GENOMIC DNA]</scope>
    <source>
        <strain evidence="3">DSM 12261 / ALA-1</strain>
    </source>
</reference>
<dbReference type="eggNOG" id="COG2358">
    <property type="taxonomic scope" value="Bacteria"/>
</dbReference>
<dbReference type="PANTHER" id="PTHR42941">
    <property type="entry name" value="SLL1037 PROTEIN"/>
    <property type="match status" value="1"/>
</dbReference>
<keyword evidence="2" id="KW-0675">Receptor</keyword>
<dbReference type="RefSeq" id="WP_013049080.1">
    <property type="nucleotide sequence ID" value="NC_014011.1"/>
</dbReference>